<evidence type="ECO:0000259" key="1">
    <source>
        <dbReference type="Pfam" id="PF08123"/>
    </source>
</evidence>
<organism evidence="2 3">
    <name type="scientific">Chrysochromulina tobinii</name>
    <dbReference type="NCBI Taxonomy" id="1460289"/>
    <lineage>
        <taxon>Eukaryota</taxon>
        <taxon>Haptista</taxon>
        <taxon>Haptophyta</taxon>
        <taxon>Prymnesiophyceae</taxon>
        <taxon>Prymnesiales</taxon>
        <taxon>Chrysochromulinaceae</taxon>
        <taxon>Chrysochromulina</taxon>
    </lineage>
</organism>
<sequence>MDVIPPSESPAAATIGSRAATQAELHIVEKCRSVRSDAVWVQWLGYPKSRNCWRSASSHFPQLKGDDASLVLATHRRVKTTIAAMAEAELEGSGLVLIQGRQPIAREIRVKPAVPTIPSGPALKKQKRQHSESKVHTIRVGEASIQEIRGVRRSFDWPTGAARPRYMRYKSLTSARQEGTCRFGPKDWVGLPDGEYLFSIDTGSIESGADASDRPPDGLRLPPSSGAADARLYCVSERLRIVGEKVVGTIGRAHGAPLQPSTSAVRSREPVATLLKPVGEDESDESDEGEEGEQQQYMFAVPVLEWADPHDETADVKKMYAMVDRLSYLDWGLRTDDEISGKRVAAKQRDTWDGCIVHDGAMWGEAHGENAMRVSDKGPKTAVTSEGYGEATVATVEKLLRLLRRLTRYVPAMADWPEVWNLTADSTFIDVGSGYGKVVMHAKLNLGCRCAVGIECVAKRVEISIGALQGLYGELDRAQLADDLLRGVSFEAVDACSKQALDYSHIYMFDRVFSEWTLAALAPVLQRSSFYIFLSTRKPHVWWGHGFTKIQPIAKIRFKTTGKEGMTAFVYVNSEMIPGLAGMW</sequence>
<keyword evidence="3" id="KW-1185">Reference proteome</keyword>
<comment type="caution">
    <text evidence="2">The sequence shown here is derived from an EMBL/GenBank/DDBJ whole genome shotgun (WGS) entry which is preliminary data.</text>
</comment>
<name>A0A0M0JTI7_9EUKA</name>
<proteinExistence type="predicted"/>
<dbReference type="InterPro" id="IPR029063">
    <property type="entry name" value="SAM-dependent_MTases_sf"/>
</dbReference>
<dbReference type="Gene3D" id="3.40.50.150">
    <property type="entry name" value="Vaccinia Virus protein VP39"/>
    <property type="match status" value="1"/>
</dbReference>
<gene>
    <name evidence="2" type="ORF">Ctob_013618</name>
</gene>
<dbReference type="Proteomes" id="UP000037460">
    <property type="component" value="Unassembled WGS sequence"/>
</dbReference>
<reference evidence="3" key="1">
    <citation type="journal article" date="2015" name="PLoS Genet.">
        <title>Genome Sequence and Transcriptome Analyses of Chrysochromulina tobin: Metabolic Tools for Enhanced Algal Fitness in the Prominent Order Prymnesiales (Haptophyceae).</title>
        <authorList>
            <person name="Hovde B.T."/>
            <person name="Deodato C.R."/>
            <person name="Hunsperger H.M."/>
            <person name="Ryken S.A."/>
            <person name="Yost W."/>
            <person name="Jha R.K."/>
            <person name="Patterson J."/>
            <person name="Monnat R.J. Jr."/>
            <person name="Barlow S.B."/>
            <person name="Starkenburg S.R."/>
            <person name="Cattolico R.A."/>
        </authorList>
    </citation>
    <scope>NUCLEOTIDE SEQUENCE</scope>
    <source>
        <strain evidence="3">CCMP291</strain>
    </source>
</reference>
<feature type="domain" description="DOT1" evidence="1">
    <location>
        <begin position="418"/>
        <end position="462"/>
    </location>
</feature>
<dbReference type="InterPro" id="IPR025789">
    <property type="entry name" value="DOT1_dom"/>
</dbReference>
<dbReference type="AlphaFoldDB" id="A0A0M0JTI7"/>
<dbReference type="SUPFAM" id="SSF53335">
    <property type="entry name" value="S-adenosyl-L-methionine-dependent methyltransferases"/>
    <property type="match status" value="1"/>
</dbReference>
<dbReference type="GO" id="GO:0031151">
    <property type="term" value="F:histone H3K79 methyltransferase activity"/>
    <property type="evidence" value="ECO:0007669"/>
    <property type="project" value="InterPro"/>
</dbReference>
<evidence type="ECO:0000313" key="2">
    <source>
        <dbReference type="EMBL" id="KOO29961.1"/>
    </source>
</evidence>
<protein>
    <recommendedName>
        <fullName evidence="1">DOT1 domain-containing protein</fullName>
    </recommendedName>
</protein>
<dbReference type="EMBL" id="JWZX01002321">
    <property type="protein sequence ID" value="KOO29961.1"/>
    <property type="molecule type" value="Genomic_DNA"/>
</dbReference>
<dbReference type="Pfam" id="PF08123">
    <property type="entry name" value="DOT1"/>
    <property type="match status" value="1"/>
</dbReference>
<evidence type="ECO:0000313" key="3">
    <source>
        <dbReference type="Proteomes" id="UP000037460"/>
    </source>
</evidence>
<dbReference type="OrthoDB" id="496516at2759"/>
<accession>A0A0M0JTI7</accession>